<protein>
    <submittedName>
        <fullName evidence="2">Uncharacterized protein</fullName>
    </submittedName>
</protein>
<evidence type="ECO:0000313" key="3">
    <source>
        <dbReference type="Proteomes" id="UP001355207"/>
    </source>
</evidence>
<reference evidence="2 3" key="1">
    <citation type="submission" date="2024-01" db="EMBL/GenBank/DDBJ databases">
        <title>Comparative genomics of Cryptococcus and Kwoniella reveals pathogenesis evolution and contrasting modes of karyotype evolution via chromosome fusion or intercentromeric recombination.</title>
        <authorList>
            <person name="Coelho M.A."/>
            <person name="David-Palma M."/>
            <person name="Shea T."/>
            <person name="Bowers K."/>
            <person name="McGinley-Smith S."/>
            <person name="Mohammad A.W."/>
            <person name="Gnirke A."/>
            <person name="Yurkov A.M."/>
            <person name="Nowrousian M."/>
            <person name="Sun S."/>
            <person name="Cuomo C.A."/>
            <person name="Heitman J."/>
        </authorList>
    </citation>
    <scope>NUCLEOTIDE SEQUENCE [LARGE SCALE GENOMIC DNA]</scope>
    <source>
        <strain evidence="2 3">CBS 6074</strain>
    </source>
</reference>
<keyword evidence="3" id="KW-1185">Reference proteome</keyword>
<feature type="compositionally biased region" description="Low complexity" evidence="1">
    <location>
        <begin position="204"/>
        <end position="217"/>
    </location>
</feature>
<organism evidence="2 3">
    <name type="scientific">Kwoniella dendrophila CBS 6074</name>
    <dbReference type="NCBI Taxonomy" id="1295534"/>
    <lineage>
        <taxon>Eukaryota</taxon>
        <taxon>Fungi</taxon>
        <taxon>Dikarya</taxon>
        <taxon>Basidiomycota</taxon>
        <taxon>Agaricomycotina</taxon>
        <taxon>Tremellomycetes</taxon>
        <taxon>Tremellales</taxon>
        <taxon>Cryptococcaceae</taxon>
        <taxon>Kwoniella</taxon>
    </lineage>
</organism>
<sequence length="489" mass="50644">MEFISSSQAQSITEHPKNVYPCLAHIHIIPPSDPKATRRLSTGSFGSDDGGNALTRVISGGNRRKSSFGTGVGLGGRRLSFGTNKEQQNVGGGVTGTPGMAREDDNNLQGKWYWRVQAGVTESHLILLPLTQPPNPVLTTPPAPLSHAMPSHSTTAASGTRTEGGTEQEDGGLIGKMKNLFRRSSAYSKDTSETINTDTVSSPNTNTATVDTTTSGSAGLGGGKEERVIDQTPKGEMLPTARGNEMGATNLNHNAELGYPGIINGSKLGGIVIPLGSIDKSKIVNGGGKKGEGSWVTVPILSHYSHFAQSALGENTSGVGSNKPEVFPKSGYIKFEFDKDWIGAKGESELLHHHLTHAINILPEGKDRHPHLAQFHIGGGNKHSPTLPQTREVGPNDESALAEDDEYGGPTSTSTSGFRSGTHTTGTHHGIGTGGHQTASTGLGDNDLAAGATGDRGVALGHPVHEGGVAGQGGSLSGSSVSGKVGGEY</sequence>
<feature type="compositionally biased region" description="Low complexity" evidence="1">
    <location>
        <begin position="408"/>
        <end position="428"/>
    </location>
</feature>
<evidence type="ECO:0000313" key="2">
    <source>
        <dbReference type="EMBL" id="WWC90788.1"/>
    </source>
</evidence>
<dbReference type="Proteomes" id="UP001355207">
    <property type="component" value="Chromosome 7"/>
</dbReference>
<feature type="region of interest" description="Disordered" evidence="1">
    <location>
        <begin position="33"/>
        <end position="101"/>
    </location>
</feature>
<dbReference type="EMBL" id="CP144104">
    <property type="protein sequence ID" value="WWC90788.1"/>
    <property type="molecule type" value="Genomic_DNA"/>
</dbReference>
<dbReference type="RefSeq" id="XP_066077551.1">
    <property type="nucleotide sequence ID" value="XM_066221454.1"/>
</dbReference>
<feature type="compositionally biased region" description="Polar residues" evidence="1">
    <location>
        <begin position="189"/>
        <end position="203"/>
    </location>
</feature>
<accession>A0AAX4K0X1</accession>
<name>A0AAX4K0X1_9TREE</name>
<feature type="region of interest" description="Disordered" evidence="1">
    <location>
        <begin position="370"/>
        <end position="489"/>
    </location>
</feature>
<feature type="compositionally biased region" description="Polar residues" evidence="1">
    <location>
        <begin position="151"/>
        <end position="165"/>
    </location>
</feature>
<dbReference type="AlphaFoldDB" id="A0AAX4K0X1"/>
<gene>
    <name evidence="2" type="ORF">L201_005725</name>
</gene>
<feature type="region of interest" description="Disordered" evidence="1">
    <location>
        <begin position="141"/>
        <end position="172"/>
    </location>
</feature>
<feature type="region of interest" description="Disordered" evidence="1">
    <location>
        <begin position="189"/>
        <end position="226"/>
    </location>
</feature>
<dbReference type="GeneID" id="91096395"/>
<proteinExistence type="predicted"/>
<evidence type="ECO:0000256" key="1">
    <source>
        <dbReference type="SAM" id="MobiDB-lite"/>
    </source>
</evidence>